<sequence length="154" mass="16644">MSNAPGPNDSALAQAIQRVSSDTRGLIQDQVDLAKLELQQKATVFGRGTVIAIAAGVFLIGALLLIIEGASWLAWYLFFPNDTFFWGFFLMAFLLIVCAVLAGLLAAKMLKKAKVPVPDQALAAARQTQAVISEEARLTSEQVRDAVVLPEEDR</sequence>
<dbReference type="Pfam" id="PF07332">
    <property type="entry name" value="Phage_holin_3_6"/>
    <property type="match status" value="1"/>
</dbReference>
<keyword evidence="1" id="KW-0812">Transmembrane</keyword>
<dbReference type="EMBL" id="CAESAN010000055">
    <property type="protein sequence ID" value="CAB4343249.1"/>
    <property type="molecule type" value="Genomic_DNA"/>
</dbReference>
<dbReference type="InterPro" id="IPR009937">
    <property type="entry name" value="Phage_holin_3_6"/>
</dbReference>
<feature type="transmembrane region" description="Helical" evidence="1">
    <location>
        <begin position="50"/>
        <end position="78"/>
    </location>
</feature>
<name>A0A6J5ZQE7_9ZZZZ</name>
<dbReference type="AlphaFoldDB" id="A0A6J5ZQE7"/>
<evidence type="ECO:0000256" key="1">
    <source>
        <dbReference type="SAM" id="Phobius"/>
    </source>
</evidence>
<protein>
    <submittedName>
        <fullName evidence="2">Unannotated protein</fullName>
    </submittedName>
</protein>
<proteinExistence type="predicted"/>
<organism evidence="2">
    <name type="scientific">freshwater metagenome</name>
    <dbReference type="NCBI Taxonomy" id="449393"/>
    <lineage>
        <taxon>unclassified sequences</taxon>
        <taxon>metagenomes</taxon>
        <taxon>ecological metagenomes</taxon>
    </lineage>
</organism>
<keyword evidence="1" id="KW-0472">Membrane</keyword>
<reference evidence="2" key="1">
    <citation type="submission" date="2020-05" db="EMBL/GenBank/DDBJ databases">
        <authorList>
            <person name="Chiriac C."/>
            <person name="Salcher M."/>
            <person name="Ghai R."/>
            <person name="Kavagutti S V."/>
        </authorList>
    </citation>
    <scope>NUCLEOTIDE SEQUENCE</scope>
</reference>
<feature type="transmembrane region" description="Helical" evidence="1">
    <location>
        <begin position="84"/>
        <end position="107"/>
    </location>
</feature>
<keyword evidence="1" id="KW-1133">Transmembrane helix</keyword>
<gene>
    <name evidence="2" type="ORF">UFOPK3547_00781</name>
</gene>
<evidence type="ECO:0000313" key="2">
    <source>
        <dbReference type="EMBL" id="CAB4343249.1"/>
    </source>
</evidence>
<accession>A0A6J5ZQE7</accession>